<comment type="similarity">
    <text evidence="1 7">Belongs to the CcmH/CycL/Ccl2/NrfF family.</text>
</comment>
<keyword evidence="3 7" id="KW-0479">Metal-binding</keyword>
<dbReference type="GO" id="GO:0017004">
    <property type="term" value="P:cytochrome complex assembly"/>
    <property type="evidence" value="ECO:0007669"/>
    <property type="project" value="UniProtKB-KW"/>
</dbReference>
<dbReference type="InterPro" id="IPR038297">
    <property type="entry name" value="CcmH/CycL/NrfF/Ccl2_sf"/>
</dbReference>
<proteinExistence type="inferred from homology"/>
<dbReference type="RefSeq" id="WP_012586280.1">
    <property type="nucleotide sequence ID" value="NC_011662.2"/>
</dbReference>
<dbReference type="AlphaFoldDB" id="C4K969"/>
<dbReference type="PANTHER" id="PTHR47870">
    <property type="entry name" value="CYTOCHROME C-TYPE BIOGENESIS PROTEIN CCMH"/>
    <property type="match status" value="1"/>
</dbReference>
<dbReference type="Pfam" id="PF03918">
    <property type="entry name" value="CcmH"/>
    <property type="match status" value="1"/>
</dbReference>
<evidence type="ECO:0000256" key="7">
    <source>
        <dbReference type="RuleBase" id="RU364112"/>
    </source>
</evidence>
<dbReference type="Proteomes" id="UP000002186">
    <property type="component" value="Chromosome"/>
</dbReference>
<dbReference type="STRING" id="85643.Tmz1t_3997"/>
<evidence type="ECO:0000256" key="6">
    <source>
        <dbReference type="ARBA" id="ARBA00023004"/>
    </source>
</evidence>
<evidence type="ECO:0000256" key="2">
    <source>
        <dbReference type="ARBA" id="ARBA00022617"/>
    </source>
</evidence>
<protein>
    <recommendedName>
        <fullName evidence="7">Cytochrome c-type biogenesis protein</fullName>
    </recommendedName>
</protein>
<comment type="function">
    <text evidence="7">Possible subunit of a heme lyase.</text>
</comment>
<feature type="transmembrane region" description="Helical" evidence="7">
    <location>
        <begin position="138"/>
        <end position="157"/>
    </location>
</feature>
<name>C4K969_THASP</name>
<dbReference type="Gene3D" id="1.10.8.640">
    <property type="entry name" value="Cytochrome C biogenesis protein"/>
    <property type="match status" value="1"/>
</dbReference>
<dbReference type="InterPro" id="IPR051263">
    <property type="entry name" value="C-type_cytochrome_biogenesis"/>
</dbReference>
<dbReference type="eggNOG" id="COG3088">
    <property type="taxonomic scope" value="Bacteria"/>
</dbReference>
<keyword evidence="7" id="KW-0812">Transmembrane</keyword>
<evidence type="ECO:0000313" key="9">
    <source>
        <dbReference type="EMBL" id="ACR02580.1"/>
    </source>
</evidence>
<keyword evidence="4 7" id="KW-0732">Signal</keyword>
<dbReference type="GO" id="GO:0046872">
    <property type="term" value="F:metal ion binding"/>
    <property type="evidence" value="ECO:0007669"/>
    <property type="project" value="UniProtKB-KW"/>
</dbReference>
<dbReference type="CDD" id="cd16378">
    <property type="entry name" value="CcmH_N"/>
    <property type="match status" value="1"/>
</dbReference>
<evidence type="ECO:0000256" key="1">
    <source>
        <dbReference type="ARBA" id="ARBA00010342"/>
    </source>
</evidence>
<evidence type="ECO:0000256" key="3">
    <source>
        <dbReference type="ARBA" id="ARBA00022723"/>
    </source>
</evidence>
<dbReference type="EMBL" id="CP001281">
    <property type="protein sequence ID" value="ACR02580.1"/>
    <property type="molecule type" value="Genomic_DNA"/>
</dbReference>
<evidence type="ECO:0000259" key="8">
    <source>
        <dbReference type="Pfam" id="PF03918"/>
    </source>
</evidence>
<evidence type="ECO:0000256" key="4">
    <source>
        <dbReference type="ARBA" id="ARBA00022729"/>
    </source>
</evidence>
<evidence type="ECO:0000313" key="10">
    <source>
        <dbReference type="Proteomes" id="UP000002186"/>
    </source>
</evidence>
<keyword evidence="6 7" id="KW-0408">Iron</keyword>
<dbReference type="GO" id="GO:0005886">
    <property type="term" value="C:plasma membrane"/>
    <property type="evidence" value="ECO:0007669"/>
    <property type="project" value="TreeGrafter"/>
</dbReference>
<gene>
    <name evidence="9" type="ordered locus">Tmz1t_3997</name>
</gene>
<dbReference type="FunFam" id="1.10.8.640:FF:000001">
    <property type="entry name" value="Cytochrome c-type biogenesis protein"/>
    <property type="match status" value="1"/>
</dbReference>
<feature type="chain" id="PRO_5011021224" description="Cytochrome c-type biogenesis protein" evidence="7">
    <location>
        <begin position="35"/>
        <end position="201"/>
    </location>
</feature>
<keyword evidence="5" id="KW-0201">Cytochrome c-type biogenesis</keyword>
<keyword evidence="7" id="KW-0472">Membrane</keyword>
<dbReference type="KEGG" id="tmz:Tmz1t_3997"/>
<keyword evidence="7" id="KW-1133">Transmembrane helix</keyword>
<evidence type="ECO:0000256" key="5">
    <source>
        <dbReference type="ARBA" id="ARBA00022748"/>
    </source>
</evidence>
<reference evidence="9 10" key="2">
    <citation type="journal article" date="2012" name="Stand. Genomic Sci.">
        <title>Complete genome sequence of Thauera aminoaromatica strain MZ1T.</title>
        <authorList>
            <person name="Jiang K."/>
            <person name="Sanseverino J."/>
            <person name="Chauhan A."/>
            <person name="Lucas S."/>
            <person name="Copeland A."/>
            <person name="Lapidus A."/>
            <person name="Del Rio T.G."/>
            <person name="Dalin E."/>
            <person name="Tice H."/>
            <person name="Bruce D."/>
            <person name="Goodwin L."/>
            <person name="Pitluck S."/>
            <person name="Sims D."/>
            <person name="Brettin T."/>
            <person name="Detter J.C."/>
            <person name="Han C."/>
            <person name="Chang Y.J."/>
            <person name="Larimer F."/>
            <person name="Land M."/>
            <person name="Hauser L."/>
            <person name="Kyrpides N.C."/>
            <person name="Mikhailova N."/>
            <person name="Moser S."/>
            <person name="Jegier P."/>
            <person name="Close D."/>
            <person name="Debruyn J.M."/>
            <person name="Wang Y."/>
            <person name="Layton A.C."/>
            <person name="Allen M.S."/>
            <person name="Sayler G.S."/>
        </authorList>
    </citation>
    <scope>NUCLEOTIDE SEQUENCE [LARGE SCALE GENOMIC DNA]</scope>
    <source>
        <strain evidence="9 10">MZ1T</strain>
    </source>
</reference>
<dbReference type="HOGENOM" id="CLU_1359851_0_0_4"/>
<feature type="domain" description="CcmH/CycL/Ccl2/NrfF N-terminal" evidence="8">
    <location>
        <begin position="58"/>
        <end position="184"/>
    </location>
</feature>
<reference evidence="10" key="1">
    <citation type="submission" date="2009-05" db="EMBL/GenBank/DDBJ databases">
        <title>Complete sequence of chromosome of Thauera sp. MZ1T.</title>
        <authorList>
            <consortium name="US DOE Joint Genome Institute"/>
            <person name="Lucas S."/>
            <person name="Copeland A."/>
            <person name="Lapidus A."/>
            <person name="Glavina del Rio T."/>
            <person name="Dalin E."/>
            <person name="Tice H."/>
            <person name="Bruce D."/>
            <person name="Goodwin L."/>
            <person name="Pitluck S."/>
            <person name="Sims D."/>
            <person name="Brettin T."/>
            <person name="Detter J.C."/>
            <person name="Han C."/>
            <person name="Larimer F."/>
            <person name="Land M."/>
            <person name="Hauser L."/>
            <person name="Kyrpides N."/>
            <person name="Mikhailova N."/>
            <person name="Sayler G.S."/>
        </authorList>
    </citation>
    <scope>NUCLEOTIDE SEQUENCE [LARGE SCALE GENOMIC DNA]</scope>
    <source>
        <strain evidence="10">MZ1T</strain>
    </source>
</reference>
<keyword evidence="10" id="KW-1185">Reference proteome</keyword>
<accession>C4K969</accession>
<dbReference type="PANTHER" id="PTHR47870:SF1">
    <property type="entry name" value="CYTOCHROME C-TYPE BIOGENESIS PROTEIN CCMH"/>
    <property type="match status" value="1"/>
</dbReference>
<dbReference type="InterPro" id="IPR005616">
    <property type="entry name" value="CcmH/CycL/Ccl2/NrfF_N"/>
</dbReference>
<sequence length="201" mass="20956">MPADPKLVPSGLHGLRRVLGVGALAALIAAPLHAATAEGGPAITPAGIATASDPGVAPAVAADPKLEADMMELSHKLRCLVCQNQSIAESNAPLAVDLRNQVREQLAAGKDKDDVIDYLVERYGDFVLYEPPFKAVTGLLWVGPFALLLGGAGWLAWRLRRRRSEIAAEGALSAADRERARALLAGGGDAASNPASPESRK</sequence>
<keyword evidence="2 7" id="KW-0349">Heme</keyword>
<organism evidence="9 10">
    <name type="scientific">Thauera aminoaromatica</name>
    <dbReference type="NCBI Taxonomy" id="164330"/>
    <lineage>
        <taxon>Bacteria</taxon>
        <taxon>Pseudomonadati</taxon>
        <taxon>Pseudomonadota</taxon>
        <taxon>Betaproteobacteria</taxon>
        <taxon>Rhodocyclales</taxon>
        <taxon>Zoogloeaceae</taxon>
        <taxon>Thauera</taxon>
    </lineage>
</organism>
<feature type="signal peptide" evidence="7">
    <location>
        <begin position="1"/>
        <end position="34"/>
    </location>
</feature>